<comment type="similarity">
    <text evidence="1">Belongs to the LysR transcriptional regulatory family.</text>
</comment>
<accession>A0A5R9B9V1</accession>
<evidence type="ECO:0000256" key="2">
    <source>
        <dbReference type="ARBA" id="ARBA00023015"/>
    </source>
</evidence>
<dbReference type="GO" id="GO:0003677">
    <property type="term" value="F:DNA binding"/>
    <property type="evidence" value="ECO:0007669"/>
    <property type="project" value="UniProtKB-KW"/>
</dbReference>
<dbReference type="OrthoDB" id="3181812at2"/>
<dbReference type="SUPFAM" id="SSF53850">
    <property type="entry name" value="Periplasmic binding protein-like II"/>
    <property type="match status" value="1"/>
</dbReference>
<dbReference type="InterPro" id="IPR005119">
    <property type="entry name" value="LysR_subst-bd"/>
</dbReference>
<dbReference type="GO" id="GO:0003700">
    <property type="term" value="F:DNA-binding transcription factor activity"/>
    <property type="evidence" value="ECO:0007669"/>
    <property type="project" value="InterPro"/>
</dbReference>
<sequence length="290" mass="32320">MDTRLLRYFVTVVESGTVSAAAERLHMTQPSLSRQVRQLERELDLTLFLRQKGRLRLTTEGREFFDTAQTLLGHHREAAEYASLLAHGHMTRVSMAAPSTTLTDIVAPFVATFQASDPVPSVSEISLDSEIQLALGSFDMIIAPVRLPRSAHAAHLADPPVHAYVPSGHRWATRQHVELEELIGETLIVPTMHFKARRAIEAVLDQAELRPTALLETQHSQVAQALTAAGRGVAILTDDTRYGLHPLMIHVNGEPLKIRLYAGWRAGHHAHRTLQDLSHRLRDFCLALYP</sequence>
<protein>
    <submittedName>
        <fullName evidence="6">LysR family transcriptional regulator</fullName>
    </submittedName>
</protein>
<organism evidence="6 7">
    <name type="scientific">Nesterenkonia salmonea</name>
    <dbReference type="NCBI Taxonomy" id="1804987"/>
    <lineage>
        <taxon>Bacteria</taxon>
        <taxon>Bacillati</taxon>
        <taxon>Actinomycetota</taxon>
        <taxon>Actinomycetes</taxon>
        <taxon>Micrococcales</taxon>
        <taxon>Micrococcaceae</taxon>
        <taxon>Nesterenkonia</taxon>
    </lineage>
</organism>
<dbReference type="FunFam" id="1.10.10.10:FF:000001">
    <property type="entry name" value="LysR family transcriptional regulator"/>
    <property type="match status" value="1"/>
</dbReference>
<evidence type="ECO:0000313" key="6">
    <source>
        <dbReference type="EMBL" id="TLP93030.1"/>
    </source>
</evidence>
<name>A0A5R9B9V1_9MICC</name>
<dbReference type="PANTHER" id="PTHR30346:SF28">
    <property type="entry name" value="HTH-TYPE TRANSCRIPTIONAL REGULATOR CYNR"/>
    <property type="match status" value="1"/>
</dbReference>
<dbReference type="Gene3D" id="3.40.190.290">
    <property type="match status" value="1"/>
</dbReference>
<dbReference type="InterPro" id="IPR000847">
    <property type="entry name" value="LysR_HTH_N"/>
</dbReference>
<comment type="caution">
    <text evidence="6">The sequence shown here is derived from an EMBL/GenBank/DDBJ whole genome shotgun (WGS) entry which is preliminary data.</text>
</comment>
<dbReference type="AlphaFoldDB" id="A0A5R9B9V1"/>
<dbReference type="PRINTS" id="PR00039">
    <property type="entry name" value="HTHLYSR"/>
</dbReference>
<evidence type="ECO:0000256" key="1">
    <source>
        <dbReference type="ARBA" id="ARBA00009437"/>
    </source>
</evidence>
<keyword evidence="4" id="KW-0804">Transcription</keyword>
<dbReference type="PROSITE" id="PS50931">
    <property type="entry name" value="HTH_LYSR"/>
    <property type="match status" value="1"/>
</dbReference>
<dbReference type="Proteomes" id="UP000310458">
    <property type="component" value="Unassembled WGS sequence"/>
</dbReference>
<keyword evidence="2" id="KW-0805">Transcription regulation</keyword>
<dbReference type="InterPro" id="IPR036390">
    <property type="entry name" value="WH_DNA-bd_sf"/>
</dbReference>
<keyword evidence="7" id="KW-1185">Reference proteome</keyword>
<dbReference type="EMBL" id="VAVZ01000052">
    <property type="protein sequence ID" value="TLP93030.1"/>
    <property type="molecule type" value="Genomic_DNA"/>
</dbReference>
<dbReference type="RefSeq" id="WP_138254169.1">
    <property type="nucleotide sequence ID" value="NZ_VAVZ01000052.1"/>
</dbReference>
<dbReference type="SUPFAM" id="SSF46785">
    <property type="entry name" value="Winged helix' DNA-binding domain"/>
    <property type="match status" value="1"/>
</dbReference>
<dbReference type="Gene3D" id="1.10.10.10">
    <property type="entry name" value="Winged helix-like DNA-binding domain superfamily/Winged helix DNA-binding domain"/>
    <property type="match status" value="1"/>
</dbReference>
<dbReference type="Pfam" id="PF03466">
    <property type="entry name" value="LysR_substrate"/>
    <property type="match status" value="1"/>
</dbReference>
<dbReference type="PANTHER" id="PTHR30346">
    <property type="entry name" value="TRANSCRIPTIONAL DUAL REGULATOR HCAR-RELATED"/>
    <property type="match status" value="1"/>
</dbReference>
<keyword evidence="3" id="KW-0238">DNA-binding</keyword>
<evidence type="ECO:0000256" key="4">
    <source>
        <dbReference type="ARBA" id="ARBA00023163"/>
    </source>
</evidence>
<feature type="domain" description="HTH lysR-type" evidence="5">
    <location>
        <begin position="1"/>
        <end position="58"/>
    </location>
</feature>
<evidence type="ECO:0000256" key="3">
    <source>
        <dbReference type="ARBA" id="ARBA00023125"/>
    </source>
</evidence>
<evidence type="ECO:0000313" key="7">
    <source>
        <dbReference type="Proteomes" id="UP000310458"/>
    </source>
</evidence>
<evidence type="ECO:0000259" key="5">
    <source>
        <dbReference type="PROSITE" id="PS50931"/>
    </source>
</evidence>
<dbReference type="Pfam" id="PF00126">
    <property type="entry name" value="HTH_1"/>
    <property type="match status" value="1"/>
</dbReference>
<proteinExistence type="inferred from homology"/>
<gene>
    <name evidence="6" type="ORF">FEF26_14055</name>
</gene>
<reference evidence="6 7" key="1">
    <citation type="submission" date="2019-05" db="EMBL/GenBank/DDBJ databases">
        <title>Nesterenkonia sp. GY074 isolated from the Southern Atlantic Ocean.</title>
        <authorList>
            <person name="Zhang G."/>
        </authorList>
    </citation>
    <scope>NUCLEOTIDE SEQUENCE [LARGE SCALE GENOMIC DNA]</scope>
    <source>
        <strain evidence="6 7">GY074</strain>
    </source>
</reference>
<dbReference type="GO" id="GO:0032993">
    <property type="term" value="C:protein-DNA complex"/>
    <property type="evidence" value="ECO:0007669"/>
    <property type="project" value="TreeGrafter"/>
</dbReference>
<dbReference type="CDD" id="cd05466">
    <property type="entry name" value="PBP2_LTTR_substrate"/>
    <property type="match status" value="1"/>
</dbReference>
<dbReference type="InterPro" id="IPR036388">
    <property type="entry name" value="WH-like_DNA-bd_sf"/>
</dbReference>